<dbReference type="GO" id="GO:0005777">
    <property type="term" value="C:peroxisome"/>
    <property type="evidence" value="ECO:0007669"/>
    <property type="project" value="UniProtKB-SubCell"/>
</dbReference>
<dbReference type="Pfam" id="PF00501">
    <property type="entry name" value="AMP-binding"/>
    <property type="match status" value="1"/>
</dbReference>
<keyword evidence="4" id="KW-0576">Peroxisome</keyword>
<comment type="subcellular location">
    <subcellularLocation>
        <location evidence="1">Peroxisome</location>
    </subcellularLocation>
</comment>
<dbReference type="InterPro" id="IPR042099">
    <property type="entry name" value="ANL_N_sf"/>
</dbReference>
<evidence type="ECO:0000259" key="6">
    <source>
        <dbReference type="Pfam" id="PF13193"/>
    </source>
</evidence>
<dbReference type="InterPro" id="IPR000873">
    <property type="entry name" value="AMP-dep_synth/lig_dom"/>
</dbReference>
<keyword evidence="8" id="KW-1185">Reference proteome</keyword>
<dbReference type="InterPro" id="IPR045851">
    <property type="entry name" value="AMP-bd_C_sf"/>
</dbReference>
<dbReference type="GO" id="GO:0016405">
    <property type="term" value="F:CoA-ligase activity"/>
    <property type="evidence" value="ECO:0007669"/>
    <property type="project" value="TreeGrafter"/>
</dbReference>
<dbReference type="InterPro" id="IPR025110">
    <property type="entry name" value="AMP-bd_C"/>
</dbReference>
<dbReference type="PROSITE" id="PS00455">
    <property type="entry name" value="AMP_BINDING"/>
    <property type="match status" value="1"/>
</dbReference>
<evidence type="ECO:0000313" key="8">
    <source>
        <dbReference type="Proteomes" id="UP000792457"/>
    </source>
</evidence>
<dbReference type="PANTHER" id="PTHR24096:SF149">
    <property type="entry name" value="AMP-BINDING DOMAIN-CONTAINING PROTEIN-RELATED"/>
    <property type="match status" value="1"/>
</dbReference>
<proteinExistence type="inferred from homology"/>
<dbReference type="EMBL" id="KZ308186">
    <property type="protein sequence ID" value="KAG8224161.1"/>
    <property type="molecule type" value="Genomic_DNA"/>
</dbReference>
<evidence type="ECO:0000313" key="7">
    <source>
        <dbReference type="EMBL" id="KAG8224161.1"/>
    </source>
</evidence>
<gene>
    <name evidence="7" type="ORF">J437_LFUL005545</name>
</gene>
<evidence type="ECO:0000256" key="4">
    <source>
        <dbReference type="ARBA" id="ARBA00023140"/>
    </source>
</evidence>
<dbReference type="Gene3D" id="3.30.300.30">
    <property type="match status" value="1"/>
</dbReference>
<evidence type="ECO:0000256" key="2">
    <source>
        <dbReference type="ARBA" id="ARBA00006432"/>
    </source>
</evidence>
<dbReference type="Gene3D" id="3.40.50.12780">
    <property type="entry name" value="N-terminal domain of ligase-like"/>
    <property type="match status" value="1"/>
</dbReference>
<protein>
    <submittedName>
        <fullName evidence="7">Uncharacterized protein</fullName>
    </submittedName>
</protein>
<sequence>MDEVDGKCKTSSEKEKDEIIFKSPFYKKAIGLEVPNVSLPKLLFSALDKIYDVVKDNIWVMDVIKETSYKFSDIKPLTTRFASALTRIGFKKEEYKRQMLETSARFIVCDPETAPSVKWAAGQLDWPTNLLSIGGEVEGATSVEEMIETDDGTAFPHDMEINSKEDILAIPNTSGSTGVPKGAMHSHYNFISLFLSLNSCGATEMDEMIGKSVLTSMGNFGVAGLGSLCRSIASGYSNYSISKFDHRKFVDYLLKFKPSGLYIYPYVASWLARAPELNADDFSFIRRISLVGTVMDLATAKILSSKLPQMQLTQSFAMSETLILASSELTKLSDTTSDKEEKVAGLKYKKLGEEYHVSSGILLPLVEAKIVDSESRCTVGHNKRGSLWIRCPYIMKGYLRTNSAKGYVSQLDEEGWLDTGDLAFIDETFHLYVLERRNFIFKYYTHQVSPAELEAVIGEHPAVLSVGVVGIPNPITTSVARAFVVLRPGCQATEEEIKSYVAERKEFYKHLHGGVEFVDYLPENRGGKLDRNALVNRAISNKK</sequence>
<organism evidence="7 8">
    <name type="scientific">Ladona fulva</name>
    <name type="common">Scarce chaser dragonfly</name>
    <name type="synonym">Libellula fulva</name>
    <dbReference type="NCBI Taxonomy" id="123851"/>
    <lineage>
        <taxon>Eukaryota</taxon>
        <taxon>Metazoa</taxon>
        <taxon>Ecdysozoa</taxon>
        <taxon>Arthropoda</taxon>
        <taxon>Hexapoda</taxon>
        <taxon>Insecta</taxon>
        <taxon>Pterygota</taxon>
        <taxon>Palaeoptera</taxon>
        <taxon>Odonata</taxon>
        <taxon>Epiprocta</taxon>
        <taxon>Anisoptera</taxon>
        <taxon>Libelluloidea</taxon>
        <taxon>Libellulidae</taxon>
        <taxon>Ladona</taxon>
    </lineage>
</organism>
<name>A0A8K0JWW0_LADFU</name>
<keyword evidence="3" id="KW-0436">Ligase</keyword>
<reference evidence="7" key="1">
    <citation type="submission" date="2013-04" db="EMBL/GenBank/DDBJ databases">
        <authorList>
            <person name="Qu J."/>
            <person name="Murali S.C."/>
            <person name="Bandaranaike D."/>
            <person name="Bellair M."/>
            <person name="Blankenburg K."/>
            <person name="Chao H."/>
            <person name="Dinh H."/>
            <person name="Doddapaneni H."/>
            <person name="Downs B."/>
            <person name="Dugan-Rocha S."/>
            <person name="Elkadiri S."/>
            <person name="Gnanaolivu R.D."/>
            <person name="Hernandez B."/>
            <person name="Javaid M."/>
            <person name="Jayaseelan J.C."/>
            <person name="Lee S."/>
            <person name="Li M."/>
            <person name="Ming W."/>
            <person name="Munidasa M."/>
            <person name="Muniz J."/>
            <person name="Nguyen L."/>
            <person name="Ongeri F."/>
            <person name="Osuji N."/>
            <person name="Pu L.-L."/>
            <person name="Puazo M."/>
            <person name="Qu C."/>
            <person name="Quiroz J."/>
            <person name="Raj R."/>
            <person name="Weissenberger G."/>
            <person name="Xin Y."/>
            <person name="Zou X."/>
            <person name="Han Y."/>
            <person name="Richards S."/>
            <person name="Worley K."/>
            <person name="Muzny D."/>
            <person name="Gibbs R."/>
        </authorList>
    </citation>
    <scope>NUCLEOTIDE SEQUENCE</scope>
    <source>
        <strain evidence="7">Sampled in the wild</strain>
    </source>
</reference>
<dbReference type="Proteomes" id="UP000792457">
    <property type="component" value="Unassembled WGS sequence"/>
</dbReference>
<evidence type="ECO:0000256" key="3">
    <source>
        <dbReference type="ARBA" id="ARBA00022598"/>
    </source>
</evidence>
<accession>A0A8K0JWW0</accession>
<feature type="domain" description="AMP-binding enzyme C-terminal" evidence="6">
    <location>
        <begin position="452"/>
        <end position="528"/>
    </location>
</feature>
<comment type="similarity">
    <text evidence="2">Belongs to the ATP-dependent AMP-binding enzyme family.</text>
</comment>
<dbReference type="Pfam" id="PF13193">
    <property type="entry name" value="AMP-binding_C"/>
    <property type="match status" value="1"/>
</dbReference>
<dbReference type="PANTHER" id="PTHR24096">
    <property type="entry name" value="LONG-CHAIN-FATTY-ACID--COA LIGASE"/>
    <property type="match status" value="1"/>
</dbReference>
<dbReference type="OrthoDB" id="10253869at2759"/>
<reference evidence="7" key="2">
    <citation type="submission" date="2017-10" db="EMBL/GenBank/DDBJ databases">
        <title>Ladona fulva Genome sequencing and assembly.</title>
        <authorList>
            <person name="Murali S."/>
            <person name="Richards S."/>
            <person name="Bandaranaike D."/>
            <person name="Bellair M."/>
            <person name="Blankenburg K."/>
            <person name="Chao H."/>
            <person name="Dinh H."/>
            <person name="Doddapaneni H."/>
            <person name="Dugan-Rocha S."/>
            <person name="Elkadiri S."/>
            <person name="Gnanaolivu R."/>
            <person name="Hernandez B."/>
            <person name="Skinner E."/>
            <person name="Javaid M."/>
            <person name="Lee S."/>
            <person name="Li M."/>
            <person name="Ming W."/>
            <person name="Munidasa M."/>
            <person name="Muniz J."/>
            <person name="Nguyen L."/>
            <person name="Hughes D."/>
            <person name="Osuji N."/>
            <person name="Pu L.-L."/>
            <person name="Puazo M."/>
            <person name="Qu C."/>
            <person name="Quiroz J."/>
            <person name="Raj R."/>
            <person name="Weissenberger G."/>
            <person name="Xin Y."/>
            <person name="Zou X."/>
            <person name="Han Y."/>
            <person name="Worley K."/>
            <person name="Muzny D."/>
            <person name="Gibbs R."/>
        </authorList>
    </citation>
    <scope>NUCLEOTIDE SEQUENCE</scope>
    <source>
        <strain evidence="7">Sampled in the wild</strain>
    </source>
</reference>
<evidence type="ECO:0000259" key="5">
    <source>
        <dbReference type="Pfam" id="PF00501"/>
    </source>
</evidence>
<evidence type="ECO:0000256" key="1">
    <source>
        <dbReference type="ARBA" id="ARBA00004275"/>
    </source>
</evidence>
<comment type="caution">
    <text evidence="7">The sequence shown here is derived from an EMBL/GenBank/DDBJ whole genome shotgun (WGS) entry which is preliminary data.</text>
</comment>
<dbReference type="InterPro" id="IPR020845">
    <property type="entry name" value="AMP-binding_CS"/>
</dbReference>
<feature type="domain" description="AMP-dependent synthetase/ligase" evidence="5">
    <location>
        <begin position="89"/>
        <end position="399"/>
    </location>
</feature>
<dbReference type="AlphaFoldDB" id="A0A8K0JWW0"/>
<dbReference type="SUPFAM" id="SSF56801">
    <property type="entry name" value="Acetyl-CoA synthetase-like"/>
    <property type="match status" value="1"/>
</dbReference>